<proteinExistence type="predicted"/>
<accession>X1HDF6</accession>
<dbReference type="AlphaFoldDB" id="X1HDF6"/>
<evidence type="ECO:0000313" key="1">
    <source>
        <dbReference type="EMBL" id="GAH43348.1"/>
    </source>
</evidence>
<gene>
    <name evidence="1" type="ORF">S03H2_19066</name>
</gene>
<organism evidence="1">
    <name type="scientific">marine sediment metagenome</name>
    <dbReference type="NCBI Taxonomy" id="412755"/>
    <lineage>
        <taxon>unclassified sequences</taxon>
        <taxon>metagenomes</taxon>
        <taxon>ecological metagenomes</taxon>
    </lineage>
</organism>
<reference evidence="1" key="1">
    <citation type="journal article" date="2014" name="Front. Microbiol.">
        <title>High frequency of phylogenetically diverse reductive dehalogenase-homologous genes in deep subseafloor sedimentary metagenomes.</title>
        <authorList>
            <person name="Kawai M."/>
            <person name="Futagami T."/>
            <person name="Toyoda A."/>
            <person name="Takaki Y."/>
            <person name="Nishi S."/>
            <person name="Hori S."/>
            <person name="Arai W."/>
            <person name="Tsubouchi T."/>
            <person name="Morono Y."/>
            <person name="Uchiyama I."/>
            <person name="Ito T."/>
            <person name="Fujiyama A."/>
            <person name="Inagaki F."/>
            <person name="Takami H."/>
        </authorList>
    </citation>
    <scope>NUCLEOTIDE SEQUENCE</scope>
    <source>
        <strain evidence="1">Expedition CK06-06</strain>
    </source>
</reference>
<sequence length="87" mass="9758">MAKKKVSSRPKIPDNETKSERFIRVVAPRVSKAVKAIDVIGFCAGSTYEYTPDQSVQIGNALIKAVNDLRVKFDRKANKQDSFNFKP</sequence>
<protein>
    <submittedName>
        <fullName evidence="1">Uncharacterized protein</fullName>
    </submittedName>
</protein>
<dbReference type="EMBL" id="BARU01009935">
    <property type="protein sequence ID" value="GAH43348.1"/>
    <property type="molecule type" value="Genomic_DNA"/>
</dbReference>
<comment type="caution">
    <text evidence="1">The sequence shown here is derived from an EMBL/GenBank/DDBJ whole genome shotgun (WGS) entry which is preliminary data.</text>
</comment>
<name>X1HDF6_9ZZZZ</name>